<dbReference type="PANTHER" id="PTHR30212">
    <property type="entry name" value="PROTEIN YIIM"/>
    <property type="match status" value="1"/>
</dbReference>
<dbReference type="PROSITE" id="PS51340">
    <property type="entry name" value="MOSC"/>
    <property type="match status" value="1"/>
</dbReference>
<dbReference type="InterPro" id="IPR005163">
    <property type="entry name" value="Tri_helical_YiiM-like"/>
</dbReference>
<feature type="domain" description="MOSC" evidence="1">
    <location>
        <begin position="32"/>
        <end position="166"/>
    </location>
</feature>
<dbReference type="InterPro" id="IPR052353">
    <property type="entry name" value="Benzoxazolinone_Detox_Enz"/>
</dbReference>
<dbReference type="Pfam" id="PF03473">
    <property type="entry name" value="MOSC"/>
    <property type="match status" value="1"/>
</dbReference>
<gene>
    <name evidence="2" type="ORF">GFC30_1929</name>
</gene>
<dbReference type="Proteomes" id="UP000076865">
    <property type="component" value="Chromosome"/>
</dbReference>
<dbReference type="PANTHER" id="PTHR30212:SF4">
    <property type="entry name" value="MOSC DOMAIN-CONTAINING PROTEIN"/>
    <property type="match status" value="1"/>
</dbReference>
<proteinExistence type="predicted"/>
<dbReference type="SUPFAM" id="SSF50800">
    <property type="entry name" value="PK beta-barrel domain-like"/>
    <property type="match status" value="1"/>
</dbReference>
<protein>
    <submittedName>
        <fullName evidence="2">MOSC domain protein</fullName>
    </submittedName>
</protein>
<evidence type="ECO:0000313" key="3">
    <source>
        <dbReference type="Proteomes" id="UP000076865"/>
    </source>
</evidence>
<dbReference type="PATRIC" id="fig|294699.3.peg.1977"/>
<dbReference type="InterPro" id="IPR005302">
    <property type="entry name" value="MoCF_Sase_C"/>
</dbReference>
<keyword evidence="3" id="KW-1185">Reference proteome</keyword>
<name>A0A161HXK6_9BACL</name>
<organism evidence="2 3">
    <name type="scientific">Anoxybacteroides amylolyticum</name>
    <dbReference type="NCBI Taxonomy" id="294699"/>
    <lineage>
        <taxon>Bacteria</taxon>
        <taxon>Bacillati</taxon>
        <taxon>Bacillota</taxon>
        <taxon>Bacilli</taxon>
        <taxon>Bacillales</taxon>
        <taxon>Anoxybacillaceae</taxon>
        <taxon>Anoxybacteroides</taxon>
    </lineage>
</organism>
<dbReference type="KEGG" id="aamy:GFC30_1929"/>
<dbReference type="Pfam" id="PF03475">
    <property type="entry name" value="YiiM_3-alpha"/>
    <property type="match status" value="1"/>
</dbReference>
<dbReference type="EMBL" id="CP015438">
    <property type="protein sequence ID" value="ANB59371.1"/>
    <property type="molecule type" value="Genomic_DNA"/>
</dbReference>
<dbReference type="GO" id="GO:0003824">
    <property type="term" value="F:catalytic activity"/>
    <property type="evidence" value="ECO:0007669"/>
    <property type="project" value="InterPro"/>
</dbReference>
<evidence type="ECO:0000259" key="1">
    <source>
        <dbReference type="PROSITE" id="PS51340"/>
    </source>
</evidence>
<dbReference type="GO" id="GO:0030151">
    <property type="term" value="F:molybdenum ion binding"/>
    <property type="evidence" value="ECO:0007669"/>
    <property type="project" value="InterPro"/>
</dbReference>
<dbReference type="GO" id="GO:0030170">
    <property type="term" value="F:pyridoxal phosphate binding"/>
    <property type="evidence" value="ECO:0007669"/>
    <property type="project" value="InterPro"/>
</dbReference>
<dbReference type="AlphaFoldDB" id="A0A161HXK6"/>
<reference evidence="2 3" key="1">
    <citation type="journal article" date="2006" name="Syst. Appl. Microbiol.">
        <title>Anoxybacillus amylolyticus sp. nov., a thermophilic amylase producing bacterium isolated from Mount Rittmann (Antarctica).</title>
        <authorList>
            <person name="Poli A."/>
            <person name="Esposito E."/>
            <person name="Lama L."/>
            <person name="Orlando P."/>
            <person name="Nicolaus G."/>
            <person name="de Appolonia F."/>
            <person name="Gambacorta A."/>
            <person name="Nicolaus B."/>
        </authorList>
    </citation>
    <scope>NUCLEOTIDE SEQUENCE [LARGE SCALE GENOMIC DNA]</scope>
    <source>
        <strain evidence="2 3">DSM 15939</strain>
    </source>
</reference>
<accession>A0A161HXK6</accession>
<evidence type="ECO:0000313" key="2">
    <source>
        <dbReference type="EMBL" id="ANB59371.1"/>
    </source>
</evidence>
<dbReference type="Gene3D" id="2.40.33.20">
    <property type="entry name" value="PK beta-barrel domain-like"/>
    <property type="match status" value="1"/>
</dbReference>
<dbReference type="InterPro" id="IPR011037">
    <property type="entry name" value="Pyrv_Knase-like_insert_dom_sf"/>
</dbReference>
<sequence>MLHQPSIVSLNVGQPKIVMMDGRAVTTGIYKQPVATPLWLTKTNFVGDGQADLIHHGGRDKAVCAYPSEHFSAWERLYGRPFLAGSFGENITLAGLVEKDVCIGDIFEVGTAILQVSQPRQPCVKLAKRHRLIDLPLHVQTTGYTGFYFRVLQEGTVQAGHSLKLMERSARPFSVEYVNRVYYVEKSNKEAMRAIVAEQALSEDWRRMFLKRLEQ</sequence>